<evidence type="ECO:0000313" key="4">
    <source>
        <dbReference type="Proteomes" id="UP000321085"/>
    </source>
</evidence>
<dbReference type="Gene3D" id="3.40.630.30">
    <property type="match status" value="1"/>
</dbReference>
<dbReference type="EMBL" id="BJYU01000386">
    <property type="protein sequence ID" value="GEO19263.1"/>
    <property type="molecule type" value="Genomic_DNA"/>
</dbReference>
<feature type="region of interest" description="Disordered" evidence="1">
    <location>
        <begin position="354"/>
        <end position="378"/>
    </location>
</feature>
<dbReference type="Pfam" id="PF13480">
    <property type="entry name" value="Acetyltransf_6"/>
    <property type="match status" value="1"/>
</dbReference>
<name>A0A512C4V5_9HYPH</name>
<accession>A0A512C4V5</accession>
<evidence type="ECO:0000259" key="2">
    <source>
        <dbReference type="Pfam" id="PF13480"/>
    </source>
</evidence>
<dbReference type="InterPro" id="IPR016181">
    <property type="entry name" value="Acyl_CoA_acyltransferase"/>
</dbReference>
<dbReference type="InterPro" id="IPR038740">
    <property type="entry name" value="BioF2-like_GNAT_dom"/>
</dbReference>
<sequence length="378" mass="43029">MAWDASQKIPTLSPAWVDAFLRHRLKKGERWFCSFAYASDELVGVLPTIVVPHPVLGERWPLLHTPFDNETTPSCDILLAPEEAGAALQALLAEAERQAPNHIGLDLKAVRQGSPAWRALQSGSDGYVVHRGRRSMYSFLDVQGDFDTYLGNFSHMGRNLRRFRKKLERLGAVSVEIRKESTADENLLLEFLALEASGWKGRNGTAILNDHNLVDFYTTVARNFAMRGHLEWHAIRVNNRLVAAQMAVQCGATLILLKYAFDEDFADCRPGTLLTEVTLREAFSRSDLDEVNPMSDFDAHRLWHMSSDEYIDIHLVRRSAFPVLLQLPRTLYHEYVRPRIPEAVKVVYRKLKHPGDHKPRRAAEAAQLRQADQETELR</sequence>
<dbReference type="AlphaFoldDB" id="A0A512C4V5"/>
<reference evidence="3 4" key="1">
    <citation type="submission" date="2019-07" db="EMBL/GenBank/DDBJ databases">
        <title>Whole genome shotgun sequence of Microvirga aerophila NBRC 106136.</title>
        <authorList>
            <person name="Hosoyama A."/>
            <person name="Uohara A."/>
            <person name="Ohji S."/>
            <person name="Ichikawa N."/>
        </authorList>
    </citation>
    <scope>NUCLEOTIDE SEQUENCE [LARGE SCALE GENOMIC DNA]</scope>
    <source>
        <strain evidence="3 4">NBRC 106136</strain>
    </source>
</reference>
<comment type="caution">
    <text evidence="3">The sequence shown here is derived from an EMBL/GenBank/DDBJ whole genome shotgun (WGS) entry which is preliminary data.</text>
</comment>
<organism evidence="3 4">
    <name type="scientific">Microvirga aerophila</name>
    <dbReference type="NCBI Taxonomy" id="670291"/>
    <lineage>
        <taxon>Bacteria</taxon>
        <taxon>Pseudomonadati</taxon>
        <taxon>Pseudomonadota</taxon>
        <taxon>Alphaproteobacteria</taxon>
        <taxon>Hyphomicrobiales</taxon>
        <taxon>Methylobacteriaceae</taxon>
        <taxon>Microvirga</taxon>
    </lineage>
</organism>
<feature type="compositionally biased region" description="Basic and acidic residues" evidence="1">
    <location>
        <begin position="354"/>
        <end position="363"/>
    </location>
</feature>
<evidence type="ECO:0000313" key="3">
    <source>
        <dbReference type="EMBL" id="GEO19263.1"/>
    </source>
</evidence>
<feature type="domain" description="BioF2-like acetyltransferase" evidence="2">
    <location>
        <begin position="158"/>
        <end position="286"/>
    </location>
</feature>
<protein>
    <recommendedName>
        <fullName evidence="2">BioF2-like acetyltransferase domain-containing protein</fullName>
    </recommendedName>
</protein>
<dbReference type="Proteomes" id="UP000321085">
    <property type="component" value="Unassembled WGS sequence"/>
</dbReference>
<keyword evidence="4" id="KW-1185">Reference proteome</keyword>
<evidence type="ECO:0000256" key="1">
    <source>
        <dbReference type="SAM" id="MobiDB-lite"/>
    </source>
</evidence>
<dbReference type="SUPFAM" id="SSF55729">
    <property type="entry name" value="Acyl-CoA N-acyltransferases (Nat)"/>
    <property type="match status" value="1"/>
</dbReference>
<proteinExistence type="predicted"/>
<gene>
    <name evidence="3" type="ORF">MAE02_69590</name>
</gene>